<gene>
    <name evidence="2" type="ORF">PTE30175_04000</name>
</gene>
<accession>A0A5E4XTX2</accession>
<dbReference type="RefSeq" id="WP_150698800.1">
    <property type="nucleotide sequence ID" value="NZ_CABPRZ010000019.1"/>
</dbReference>
<dbReference type="AlphaFoldDB" id="A0A5E4XTX2"/>
<sequence length="86" mass="8998">MQHVLKNTLCALGFALAALPALAQSSATTQPSPGGKTRAAVRAELQAAIELGLAPITEFNYPYTPGQAQQLAARAEQIKSQQGITH</sequence>
<feature type="chain" id="PRO_5022852344" description="DUF4148 domain-containing protein" evidence="1">
    <location>
        <begin position="24"/>
        <end position="86"/>
    </location>
</feature>
<keyword evidence="1" id="KW-0732">Signal</keyword>
<evidence type="ECO:0008006" key="4">
    <source>
        <dbReference type="Google" id="ProtNLM"/>
    </source>
</evidence>
<dbReference type="OrthoDB" id="8943570at2"/>
<organism evidence="2 3">
    <name type="scientific">Pandoraea terrae</name>
    <dbReference type="NCBI Taxonomy" id="1537710"/>
    <lineage>
        <taxon>Bacteria</taxon>
        <taxon>Pseudomonadati</taxon>
        <taxon>Pseudomonadota</taxon>
        <taxon>Betaproteobacteria</taxon>
        <taxon>Burkholderiales</taxon>
        <taxon>Burkholderiaceae</taxon>
        <taxon>Pandoraea</taxon>
    </lineage>
</organism>
<feature type="signal peptide" evidence="1">
    <location>
        <begin position="1"/>
        <end position="23"/>
    </location>
</feature>
<dbReference type="EMBL" id="CABPRZ010000019">
    <property type="protein sequence ID" value="VVE39847.1"/>
    <property type="molecule type" value="Genomic_DNA"/>
</dbReference>
<evidence type="ECO:0000256" key="1">
    <source>
        <dbReference type="SAM" id="SignalP"/>
    </source>
</evidence>
<evidence type="ECO:0000313" key="2">
    <source>
        <dbReference type="EMBL" id="VVE39847.1"/>
    </source>
</evidence>
<dbReference type="Proteomes" id="UP000414233">
    <property type="component" value="Unassembled WGS sequence"/>
</dbReference>
<dbReference type="Pfam" id="PF13663">
    <property type="entry name" value="DUF4148"/>
    <property type="match status" value="1"/>
</dbReference>
<keyword evidence="3" id="KW-1185">Reference proteome</keyword>
<reference evidence="2 3" key="1">
    <citation type="submission" date="2019-08" db="EMBL/GenBank/DDBJ databases">
        <authorList>
            <person name="Peeters C."/>
        </authorList>
    </citation>
    <scope>NUCLEOTIDE SEQUENCE [LARGE SCALE GENOMIC DNA]</scope>
    <source>
        <strain evidence="2 3">LMG 30175</strain>
    </source>
</reference>
<proteinExistence type="predicted"/>
<evidence type="ECO:0000313" key="3">
    <source>
        <dbReference type="Proteomes" id="UP000414233"/>
    </source>
</evidence>
<name>A0A5E4XTX2_9BURK</name>
<protein>
    <recommendedName>
        <fullName evidence="4">DUF4148 domain-containing protein</fullName>
    </recommendedName>
</protein>
<dbReference type="InterPro" id="IPR025421">
    <property type="entry name" value="DUF4148"/>
</dbReference>